<feature type="binding site" evidence="9">
    <location>
        <position position="48"/>
    </location>
    <ligand>
        <name>Mg(2+)</name>
        <dbReference type="ChEBI" id="CHEBI:18420"/>
    </ligand>
</feature>
<protein>
    <recommendedName>
        <fullName evidence="9">Ribonuclease 3</fullName>
        <ecNumber evidence="9">3.1.26.3</ecNumber>
    </recommendedName>
    <alternativeName>
        <fullName evidence="9">Ribonuclease III</fullName>
        <shortName evidence="9">RNase III</shortName>
    </alternativeName>
</protein>
<dbReference type="InterPro" id="IPR036389">
    <property type="entry name" value="RNase_III_sf"/>
</dbReference>
<evidence type="ECO:0000256" key="7">
    <source>
        <dbReference type="ARBA" id="ARBA00022801"/>
    </source>
</evidence>
<comment type="function">
    <text evidence="9">Digests double-stranded RNA. Involved in the processing of primary rRNA transcript to yield the immediate precursors to the large and small rRNAs (23S and 16S). Processes some mRNAs, and tRNAs when they are encoded in the rRNA operon. Processes pre-crRNA and tracrRNA of type II CRISPR loci if present in the organism.</text>
</comment>
<dbReference type="PANTHER" id="PTHR11207">
    <property type="entry name" value="RIBONUCLEASE III"/>
    <property type="match status" value="1"/>
</dbReference>
<evidence type="ECO:0000256" key="8">
    <source>
        <dbReference type="ARBA" id="ARBA00022884"/>
    </source>
</evidence>
<dbReference type="GO" id="GO:0006364">
    <property type="term" value="P:rRNA processing"/>
    <property type="evidence" value="ECO:0007669"/>
    <property type="project" value="UniProtKB-UniRule"/>
</dbReference>
<keyword evidence="9" id="KW-0460">Magnesium</keyword>
<dbReference type="Gene3D" id="1.10.1520.10">
    <property type="entry name" value="Ribonuclease III domain"/>
    <property type="match status" value="1"/>
</dbReference>
<dbReference type="InterPro" id="IPR014720">
    <property type="entry name" value="dsRBD_dom"/>
</dbReference>
<keyword evidence="8 9" id="KW-0694">RNA-binding</keyword>
<dbReference type="EMBL" id="SLXA01000001">
    <property type="protein sequence ID" value="TCO86223.1"/>
    <property type="molecule type" value="Genomic_DNA"/>
</dbReference>
<comment type="similarity">
    <text evidence="2">Belongs to the ribonuclease III family.</text>
</comment>
<evidence type="ECO:0000259" key="11">
    <source>
        <dbReference type="PROSITE" id="PS50142"/>
    </source>
</evidence>
<dbReference type="PANTHER" id="PTHR11207:SF0">
    <property type="entry name" value="RIBONUCLEASE 3"/>
    <property type="match status" value="1"/>
</dbReference>
<comment type="subunit">
    <text evidence="9">Homodimer.</text>
</comment>
<feature type="active site" evidence="9">
    <location>
        <position position="124"/>
    </location>
</feature>
<sequence>MDLKKITVFQQKIGYEYSDASLLETALIHSSFANEHDLRKFQNNERLEFLGDAVLELVSSEVLFKKYPEKLEGTLSKTRASLVCEPALAHCARELDLGNFLQLGKGEDMTGGRDRDSILSDALEAVIGSLYLDGGLESARQFIMNFVLNDMENTRLFHDSKTTLQENIQSWSKETPVYELVDVFGPEHNRTFVMQIRLGNRILGKGSGRTKQAAGQNAAYESLLALKAEGLFKDKDEDLCI</sequence>
<reference evidence="12 13" key="1">
    <citation type="submission" date="2019-03" db="EMBL/GenBank/DDBJ databases">
        <title>Genomic Encyclopedia of Type Strains, Phase IV (KMG-IV): sequencing the most valuable type-strain genomes for metagenomic binning, comparative biology and taxonomic classification.</title>
        <authorList>
            <person name="Goeker M."/>
        </authorList>
    </citation>
    <scope>NUCLEOTIDE SEQUENCE [LARGE SCALE GENOMIC DNA]</scope>
    <source>
        <strain evidence="12 13">DSM 28559</strain>
    </source>
</reference>
<feature type="domain" description="RNase III" evidence="11">
    <location>
        <begin position="6"/>
        <end position="135"/>
    </location>
</feature>
<dbReference type="EC" id="3.1.26.3" evidence="9"/>
<comment type="subcellular location">
    <subcellularLocation>
        <location evidence="9">Cytoplasm</location>
    </subcellularLocation>
</comment>
<evidence type="ECO:0000259" key="10">
    <source>
        <dbReference type="PROSITE" id="PS50137"/>
    </source>
</evidence>
<evidence type="ECO:0000256" key="3">
    <source>
        <dbReference type="ARBA" id="ARBA00022552"/>
    </source>
</evidence>
<evidence type="ECO:0000256" key="9">
    <source>
        <dbReference type="HAMAP-Rule" id="MF_00104"/>
    </source>
</evidence>
<keyword evidence="4 9" id="KW-0507">mRNA processing</keyword>
<keyword evidence="13" id="KW-1185">Reference proteome</keyword>
<keyword evidence="3 9" id="KW-0698">rRNA processing</keyword>
<dbReference type="FunFam" id="1.10.1520.10:FF:000001">
    <property type="entry name" value="Ribonuclease 3"/>
    <property type="match status" value="1"/>
</dbReference>
<keyword evidence="6 9" id="KW-0255">Endonuclease</keyword>
<dbReference type="RefSeq" id="WP_132086982.1">
    <property type="nucleotide sequence ID" value="NZ_JANKAQ010000005.1"/>
</dbReference>
<dbReference type="GO" id="GO:0004525">
    <property type="term" value="F:ribonuclease III activity"/>
    <property type="evidence" value="ECO:0007669"/>
    <property type="project" value="UniProtKB-UniRule"/>
</dbReference>
<dbReference type="PROSITE" id="PS50142">
    <property type="entry name" value="RNASE_3_2"/>
    <property type="match status" value="1"/>
</dbReference>
<dbReference type="SUPFAM" id="SSF54768">
    <property type="entry name" value="dsRNA-binding domain-like"/>
    <property type="match status" value="1"/>
</dbReference>
<feature type="domain" description="DRBM" evidence="10">
    <location>
        <begin position="159"/>
        <end position="228"/>
    </location>
</feature>
<evidence type="ECO:0000256" key="2">
    <source>
        <dbReference type="ARBA" id="ARBA00010183"/>
    </source>
</evidence>
<dbReference type="SUPFAM" id="SSF69065">
    <property type="entry name" value="RNase III domain-like"/>
    <property type="match status" value="1"/>
</dbReference>
<dbReference type="SMART" id="SM00358">
    <property type="entry name" value="DSRM"/>
    <property type="match status" value="1"/>
</dbReference>
<evidence type="ECO:0000256" key="6">
    <source>
        <dbReference type="ARBA" id="ARBA00022759"/>
    </source>
</evidence>
<proteinExistence type="inferred from homology"/>
<dbReference type="PROSITE" id="PS50137">
    <property type="entry name" value="DS_RBD"/>
    <property type="match status" value="1"/>
</dbReference>
<organism evidence="12 13">
    <name type="scientific">Frisingicoccus caecimuris</name>
    <dbReference type="NCBI Taxonomy" id="1796636"/>
    <lineage>
        <taxon>Bacteria</taxon>
        <taxon>Bacillati</taxon>
        <taxon>Bacillota</taxon>
        <taxon>Clostridia</taxon>
        <taxon>Lachnospirales</taxon>
        <taxon>Lachnospiraceae</taxon>
        <taxon>Frisingicoccus</taxon>
    </lineage>
</organism>
<comment type="caution">
    <text evidence="12">The sequence shown here is derived from an EMBL/GenBank/DDBJ whole genome shotgun (WGS) entry which is preliminary data.</text>
</comment>
<dbReference type="Gene3D" id="3.30.160.20">
    <property type="match status" value="1"/>
</dbReference>
<keyword evidence="7 9" id="KW-0378">Hydrolase</keyword>
<dbReference type="PROSITE" id="PS00517">
    <property type="entry name" value="RNASE_3_1"/>
    <property type="match status" value="1"/>
</dbReference>
<dbReference type="CDD" id="cd00593">
    <property type="entry name" value="RIBOc"/>
    <property type="match status" value="1"/>
</dbReference>
<dbReference type="InterPro" id="IPR000999">
    <property type="entry name" value="RNase_III_dom"/>
</dbReference>
<dbReference type="GO" id="GO:0005737">
    <property type="term" value="C:cytoplasm"/>
    <property type="evidence" value="ECO:0007669"/>
    <property type="project" value="UniProtKB-SubCell"/>
</dbReference>
<evidence type="ECO:0000256" key="4">
    <source>
        <dbReference type="ARBA" id="ARBA00022664"/>
    </source>
</evidence>
<dbReference type="CDD" id="cd10845">
    <property type="entry name" value="DSRM_RNAse_III_family"/>
    <property type="match status" value="1"/>
</dbReference>
<dbReference type="GO" id="GO:0010468">
    <property type="term" value="P:regulation of gene expression"/>
    <property type="evidence" value="ECO:0007669"/>
    <property type="project" value="TreeGrafter"/>
</dbReference>
<dbReference type="GO" id="GO:0019843">
    <property type="term" value="F:rRNA binding"/>
    <property type="evidence" value="ECO:0007669"/>
    <property type="project" value="UniProtKB-KW"/>
</dbReference>
<gene>
    <name evidence="9" type="primary">rnc</name>
    <name evidence="12" type="ORF">EV212_1013</name>
</gene>
<dbReference type="GO" id="GO:0008033">
    <property type="term" value="P:tRNA processing"/>
    <property type="evidence" value="ECO:0007669"/>
    <property type="project" value="UniProtKB-KW"/>
</dbReference>
<keyword evidence="9" id="KW-0479">Metal-binding</keyword>
<keyword evidence="9" id="KW-0819">tRNA processing</keyword>
<name>A0A4R2LZT7_9FIRM</name>
<dbReference type="HAMAP" id="MF_00104">
    <property type="entry name" value="RNase_III"/>
    <property type="match status" value="1"/>
</dbReference>
<dbReference type="SMART" id="SM00535">
    <property type="entry name" value="RIBOc"/>
    <property type="match status" value="1"/>
</dbReference>
<dbReference type="InterPro" id="IPR011907">
    <property type="entry name" value="RNase_III"/>
</dbReference>
<evidence type="ECO:0000256" key="5">
    <source>
        <dbReference type="ARBA" id="ARBA00022722"/>
    </source>
</evidence>
<keyword evidence="5 9" id="KW-0540">Nuclease</keyword>
<keyword evidence="9" id="KW-0699">rRNA-binding</keyword>
<dbReference type="GO" id="GO:0046872">
    <property type="term" value="F:metal ion binding"/>
    <property type="evidence" value="ECO:0007669"/>
    <property type="project" value="UniProtKB-KW"/>
</dbReference>
<comment type="cofactor">
    <cofactor evidence="9">
        <name>Mg(2+)</name>
        <dbReference type="ChEBI" id="CHEBI:18420"/>
    </cofactor>
</comment>
<feature type="binding site" evidence="9">
    <location>
        <position position="124"/>
    </location>
    <ligand>
        <name>Mg(2+)</name>
        <dbReference type="ChEBI" id="CHEBI:18420"/>
    </ligand>
</feature>
<dbReference type="Pfam" id="PF00035">
    <property type="entry name" value="dsrm"/>
    <property type="match status" value="1"/>
</dbReference>
<keyword evidence="9" id="KW-0963">Cytoplasm</keyword>
<evidence type="ECO:0000256" key="1">
    <source>
        <dbReference type="ARBA" id="ARBA00000109"/>
    </source>
</evidence>
<comment type="catalytic activity">
    <reaction evidence="1 9">
        <text>Endonucleolytic cleavage to 5'-phosphomonoester.</text>
        <dbReference type="EC" id="3.1.26.3"/>
    </reaction>
</comment>
<dbReference type="OrthoDB" id="9805026at2"/>
<evidence type="ECO:0000313" key="12">
    <source>
        <dbReference type="EMBL" id="TCO86223.1"/>
    </source>
</evidence>
<accession>A0A4R2LZT7</accession>
<dbReference type="Pfam" id="PF14622">
    <property type="entry name" value="Ribonucleas_3_3"/>
    <property type="match status" value="1"/>
</dbReference>
<feature type="binding site" evidence="9">
    <location>
        <position position="121"/>
    </location>
    <ligand>
        <name>Mg(2+)</name>
        <dbReference type="ChEBI" id="CHEBI:18420"/>
    </ligand>
</feature>
<feature type="active site" evidence="9">
    <location>
        <position position="52"/>
    </location>
</feature>
<dbReference type="AlphaFoldDB" id="A0A4R2LZT7"/>
<dbReference type="NCBIfam" id="TIGR02191">
    <property type="entry name" value="RNaseIII"/>
    <property type="match status" value="1"/>
</dbReference>
<dbReference type="GO" id="GO:0003725">
    <property type="term" value="F:double-stranded RNA binding"/>
    <property type="evidence" value="ECO:0007669"/>
    <property type="project" value="TreeGrafter"/>
</dbReference>
<dbReference type="Proteomes" id="UP000295711">
    <property type="component" value="Unassembled WGS sequence"/>
</dbReference>
<evidence type="ECO:0000313" key="13">
    <source>
        <dbReference type="Proteomes" id="UP000295711"/>
    </source>
</evidence>
<dbReference type="GO" id="GO:0006397">
    <property type="term" value="P:mRNA processing"/>
    <property type="evidence" value="ECO:0007669"/>
    <property type="project" value="UniProtKB-UniRule"/>
</dbReference>